<dbReference type="AlphaFoldDB" id="A0A9W4UNU2"/>
<dbReference type="EMBL" id="CAOQHR010000009">
    <property type="protein sequence ID" value="CAI6339601.1"/>
    <property type="molecule type" value="Genomic_DNA"/>
</dbReference>
<comment type="caution">
    <text evidence="1">The sequence shown here is derived from an EMBL/GenBank/DDBJ whole genome shotgun (WGS) entry which is preliminary data.</text>
</comment>
<organism evidence="1 2">
    <name type="scientific">Periconia digitata</name>
    <dbReference type="NCBI Taxonomy" id="1303443"/>
    <lineage>
        <taxon>Eukaryota</taxon>
        <taxon>Fungi</taxon>
        <taxon>Dikarya</taxon>
        <taxon>Ascomycota</taxon>
        <taxon>Pezizomycotina</taxon>
        <taxon>Dothideomycetes</taxon>
        <taxon>Pleosporomycetidae</taxon>
        <taxon>Pleosporales</taxon>
        <taxon>Massarineae</taxon>
        <taxon>Periconiaceae</taxon>
        <taxon>Periconia</taxon>
    </lineage>
</organism>
<proteinExistence type="predicted"/>
<evidence type="ECO:0000313" key="1">
    <source>
        <dbReference type="EMBL" id="CAI6339601.1"/>
    </source>
</evidence>
<gene>
    <name evidence="1" type="ORF">PDIGIT_LOCUS12762</name>
</gene>
<keyword evidence="2" id="KW-1185">Reference proteome</keyword>
<name>A0A9W4UNU2_9PLEO</name>
<reference evidence="1" key="1">
    <citation type="submission" date="2023-01" db="EMBL/GenBank/DDBJ databases">
        <authorList>
            <person name="Van Ghelder C."/>
            <person name="Rancurel C."/>
        </authorList>
    </citation>
    <scope>NUCLEOTIDE SEQUENCE</scope>
    <source>
        <strain evidence="1">CNCM I-4278</strain>
    </source>
</reference>
<dbReference type="Proteomes" id="UP001152607">
    <property type="component" value="Unassembled WGS sequence"/>
</dbReference>
<accession>A0A9W4UNU2</accession>
<protein>
    <submittedName>
        <fullName evidence="1">Uncharacterized protein</fullName>
    </submittedName>
</protein>
<sequence length="46" mass="5500">MFHGEAKRFFLRQGRSYESDKAEQVLDAEWCPVSKNRDSRLLQDVR</sequence>
<evidence type="ECO:0000313" key="2">
    <source>
        <dbReference type="Proteomes" id="UP001152607"/>
    </source>
</evidence>